<evidence type="ECO:0000313" key="4">
    <source>
        <dbReference type="EMBL" id="GAA3693009.1"/>
    </source>
</evidence>
<dbReference type="PANTHER" id="PTHR10584:SF166">
    <property type="entry name" value="RIBOKINASE"/>
    <property type="match status" value="1"/>
</dbReference>
<proteinExistence type="predicted"/>
<dbReference type="InterPro" id="IPR011611">
    <property type="entry name" value="PfkB_dom"/>
</dbReference>
<evidence type="ECO:0000256" key="1">
    <source>
        <dbReference type="ARBA" id="ARBA00022679"/>
    </source>
</evidence>
<gene>
    <name evidence="4" type="ORF">GCM10022399_06720</name>
</gene>
<dbReference type="Gene3D" id="3.40.1190.20">
    <property type="match status" value="1"/>
</dbReference>
<dbReference type="EMBL" id="BAABDC010000001">
    <property type="protein sequence ID" value="GAA3693009.1"/>
    <property type="molecule type" value="Genomic_DNA"/>
</dbReference>
<name>A0ABP7CLR2_9MICO</name>
<comment type="caution">
    <text evidence="4">The sequence shown here is derived from an EMBL/GenBank/DDBJ whole genome shotgun (WGS) entry which is preliminary data.</text>
</comment>
<evidence type="ECO:0000313" key="5">
    <source>
        <dbReference type="Proteomes" id="UP001501468"/>
    </source>
</evidence>
<dbReference type="RefSeq" id="WP_344941479.1">
    <property type="nucleotide sequence ID" value="NZ_BAABDC010000001.1"/>
</dbReference>
<keyword evidence="2" id="KW-0418">Kinase</keyword>
<feature type="domain" description="Carbohydrate kinase PfkB" evidence="3">
    <location>
        <begin position="6"/>
        <end position="287"/>
    </location>
</feature>
<keyword evidence="5" id="KW-1185">Reference proteome</keyword>
<sequence length="315" mass="32862">MTPSTTDVLVVGGAGVDTIVRVEALPVPFADSHVVPPIDTVVGHTGSGVALGCHRLGLATRFVDVIGDDREGRMLLDRFAAEGLTFEHVVHESGTRRAVNLVDAGGRRMSFYDPRHPYDLAPDPTLWRGPLGHARHVHASIMPWTVGALEDAAAAGATTSTDLHDWDGHNPHHRPFAYAADLVFVSGSRLDGIEADVVADVLDRGRTRLVIVMDGAQGSRVTVRDGGSFAVPAIDIPGRPAIDSNGAGDAYVSGFLHTWLAGGDAHAAARTGAVAGAWACGTAGTHASPIGADELTRQLERVGHVGDRSAGGRVS</sequence>
<evidence type="ECO:0000256" key="2">
    <source>
        <dbReference type="ARBA" id="ARBA00022777"/>
    </source>
</evidence>
<dbReference type="Proteomes" id="UP001501468">
    <property type="component" value="Unassembled WGS sequence"/>
</dbReference>
<keyword evidence="1" id="KW-0808">Transferase</keyword>
<reference evidence="5" key="1">
    <citation type="journal article" date="2019" name="Int. J. Syst. Evol. Microbiol.">
        <title>The Global Catalogue of Microorganisms (GCM) 10K type strain sequencing project: providing services to taxonomists for standard genome sequencing and annotation.</title>
        <authorList>
            <consortium name="The Broad Institute Genomics Platform"/>
            <consortium name="The Broad Institute Genome Sequencing Center for Infectious Disease"/>
            <person name="Wu L."/>
            <person name="Ma J."/>
        </authorList>
    </citation>
    <scope>NUCLEOTIDE SEQUENCE [LARGE SCALE GENOMIC DNA]</scope>
    <source>
        <strain evidence="5">JCM 17125</strain>
    </source>
</reference>
<organism evidence="4 5">
    <name type="scientific">Terrabacter ginsenosidimutans</name>
    <dbReference type="NCBI Taxonomy" id="490575"/>
    <lineage>
        <taxon>Bacteria</taxon>
        <taxon>Bacillati</taxon>
        <taxon>Actinomycetota</taxon>
        <taxon>Actinomycetes</taxon>
        <taxon>Micrococcales</taxon>
        <taxon>Intrasporangiaceae</taxon>
        <taxon>Terrabacter</taxon>
    </lineage>
</organism>
<dbReference type="SUPFAM" id="SSF53613">
    <property type="entry name" value="Ribokinase-like"/>
    <property type="match status" value="1"/>
</dbReference>
<protein>
    <recommendedName>
        <fullName evidence="3">Carbohydrate kinase PfkB domain-containing protein</fullName>
    </recommendedName>
</protein>
<dbReference type="PANTHER" id="PTHR10584">
    <property type="entry name" value="SUGAR KINASE"/>
    <property type="match status" value="1"/>
</dbReference>
<accession>A0ABP7CLR2</accession>
<dbReference type="PROSITE" id="PS00584">
    <property type="entry name" value="PFKB_KINASES_2"/>
    <property type="match status" value="1"/>
</dbReference>
<evidence type="ECO:0000259" key="3">
    <source>
        <dbReference type="Pfam" id="PF00294"/>
    </source>
</evidence>
<dbReference type="Pfam" id="PF00294">
    <property type="entry name" value="PfkB"/>
    <property type="match status" value="1"/>
</dbReference>
<dbReference type="InterPro" id="IPR029056">
    <property type="entry name" value="Ribokinase-like"/>
</dbReference>
<dbReference type="InterPro" id="IPR002173">
    <property type="entry name" value="Carboh/pur_kinase_PfkB_CS"/>
</dbReference>